<dbReference type="GO" id="GO:0050660">
    <property type="term" value="F:flavin adenine dinucleotide binding"/>
    <property type="evidence" value="ECO:0007669"/>
    <property type="project" value="InterPro"/>
</dbReference>
<keyword evidence="4 9" id="KW-0288">FMN</keyword>
<keyword evidence="13" id="KW-1185">Reference proteome</keyword>
<keyword evidence="5 9" id="KW-0819">tRNA processing</keyword>
<dbReference type="HOGENOM" id="CLU_013299_2_1_12"/>
<comment type="similarity">
    <text evidence="9">Belongs to the Dus family. DusA subfamily.</text>
</comment>
<dbReference type="Gene3D" id="1.20.120.1460">
    <property type="match status" value="1"/>
</dbReference>
<dbReference type="EC" id="1.3.1.91" evidence="9"/>
<protein>
    <recommendedName>
        <fullName evidence="9">tRNA-dihydrouridine(20/20a) synthase</fullName>
        <ecNumber evidence="9">1.3.1.91</ecNumber>
    </recommendedName>
    <alternativeName>
        <fullName evidence="9">DusA-like U20-specific dihydrouridine synthase</fullName>
        <shortName evidence="9">U20-specific Dus</shortName>
    </alternativeName>
</protein>
<organism evidence="12 13">
    <name type="scientific">Spirochaeta africana (strain ATCC 700263 / DSM 8902 / Z-7692)</name>
    <dbReference type="NCBI Taxonomy" id="889378"/>
    <lineage>
        <taxon>Bacteria</taxon>
        <taxon>Pseudomonadati</taxon>
        <taxon>Spirochaetota</taxon>
        <taxon>Spirochaetia</taxon>
        <taxon>Spirochaetales</taxon>
        <taxon>Spirochaetaceae</taxon>
        <taxon>Spirochaeta</taxon>
    </lineage>
</organism>
<evidence type="ECO:0000313" key="13">
    <source>
        <dbReference type="Proteomes" id="UP000007383"/>
    </source>
</evidence>
<evidence type="ECO:0000256" key="6">
    <source>
        <dbReference type="ARBA" id="ARBA00022857"/>
    </source>
</evidence>
<proteinExistence type="inferred from homology"/>
<feature type="binding site" evidence="9">
    <location>
        <position position="209"/>
    </location>
    <ligand>
        <name>FMN</name>
        <dbReference type="ChEBI" id="CHEBI:58210"/>
    </ligand>
</feature>
<feature type="site" description="Interacts with tRNA; defines subfamily-specific binding signature" evidence="9">
    <location>
        <position position="367"/>
    </location>
</feature>
<accession>H9UGA5</accession>
<name>H9UGA5_SPIAZ</name>
<dbReference type="Gene3D" id="3.20.20.70">
    <property type="entry name" value="Aldolase class I"/>
    <property type="match status" value="1"/>
</dbReference>
<dbReference type="PANTHER" id="PTHR42907:SF1">
    <property type="entry name" value="FMN-LINKED OXIDOREDUCTASES SUPERFAMILY PROTEIN"/>
    <property type="match status" value="1"/>
</dbReference>
<comment type="function">
    <text evidence="9">Catalyzes the synthesis of 5,6-dihydrouridine (D), a modified base found in the D-loop of most tRNAs, via the reduction of the C5-C6 double bond in target uridines. Specifically modifies U20 and U20a in tRNAs.</text>
</comment>
<dbReference type="GO" id="GO:0102264">
    <property type="term" value="F:tRNA-dihydrouridine20 synthase activity"/>
    <property type="evidence" value="ECO:0007669"/>
    <property type="project" value="UniProtKB-EC"/>
</dbReference>
<dbReference type="RefSeq" id="WP_014454545.1">
    <property type="nucleotide sequence ID" value="NC_017098.1"/>
</dbReference>
<dbReference type="InterPro" id="IPR013785">
    <property type="entry name" value="Aldolase_TIM"/>
</dbReference>
<comment type="catalytic activity">
    <reaction evidence="9">
        <text>5,6-dihydrouridine(20a) in tRNA + NADP(+) = uridine(20a) in tRNA + NADPH + H(+)</text>
        <dbReference type="Rhea" id="RHEA:53344"/>
        <dbReference type="Rhea" id="RHEA-COMP:13535"/>
        <dbReference type="Rhea" id="RHEA-COMP:13536"/>
        <dbReference type="ChEBI" id="CHEBI:15378"/>
        <dbReference type="ChEBI" id="CHEBI:57783"/>
        <dbReference type="ChEBI" id="CHEBI:58349"/>
        <dbReference type="ChEBI" id="CHEBI:65315"/>
        <dbReference type="ChEBI" id="CHEBI:74443"/>
    </reaction>
</comment>
<feature type="region of interest" description="Disordered" evidence="10">
    <location>
        <begin position="1"/>
        <end position="49"/>
    </location>
</feature>
<reference evidence="13" key="1">
    <citation type="journal article" date="2013" name="Stand. Genomic Sci.">
        <title>Complete genome sequence of the halophilic bacterium Spirochaeta africana type strain (Z-7692(T)) from the alkaline Lake Magadi in the East African Rift.</title>
        <authorList>
            <person name="Liolos K."/>
            <person name="Abt B."/>
            <person name="Scheuner C."/>
            <person name="Teshima H."/>
            <person name="Held B."/>
            <person name="Lapidus A."/>
            <person name="Nolan M."/>
            <person name="Lucas S."/>
            <person name="Deshpande S."/>
            <person name="Cheng J.F."/>
            <person name="Tapia R."/>
            <person name="Goodwin L.A."/>
            <person name="Pitluck S."/>
            <person name="Pagani I."/>
            <person name="Ivanova N."/>
            <person name="Mavromatis K."/>
            <person name="Mikhailova N."/>
            <person name="Huntemann M."/>
            <person name="Pati A."/>
            <person name="Chen A."/>
            <person name="Palaniappan K."/>
            <person name="Land M."/>
            <person name="Rohde M."/>
            <person name="Tindall B.J."/>
            <person name="Detter J.C."/>
            <person name="Goker M."/>
            <person name="Bristow J."/>
            <person name="Eisen J.A."/>
            <person name="Markowitz V."/>
            <person name="Hugenholtz P."/>
            <person name="Woyke T."/>
            <person name="Klenk H.P."/>
            <person name="Kyrpides N.C."/>
        </authorList>
    </citation>
    <scope>NUCLEOTIDE SEQUENCE</scope>
    <source>
        <strain evidence="13">ATCC 700263 / DSM 8902 / Z-7692</strain>
    </source>
</reference>
<feature type="compositionally biased region" description="Low complexity" evidence="10">
    <location>
        <begin position="1"/>
        <end position="24"/>
    </location>
</feature>
<gene>
    <name evidence="12" type="ordered locus">Spiaf_0445</name>
</gene>
<feature type="binding site" evidence="9">
    <location>
        <begin position="55"/>
        <end position="57"/>
    </location>
    <ligand>
        <name>FMN</name>
        <dbReference type="ChEBI" id="CHEBI:58210"/>
    </ligand>
</feature>
<evidence type="ECO:0000256" key="8">
    <source>
        <dbReference type="ARBA" id="ARBA00023002"/>
    </source>
</evidence>
<evidence type="ECO:0000256" key="7">
    <source>
        <dbReference type="ARBA" id="ARBA00022884"/>
    </source>
</evidence>
<evidence type="ECO:0000256" key="4">
    <source>
        <dbReference type="ARBA" id="ARBA00022643"/>
    </source>
</evidence>
<feature type="domain" description="DUS-like FMN-binding" evidence="11">
    <location>
        <begin position="53"/>
        <end position="290"/>
    </location>
</feature>
<dbReference type="OrthoDB" id="9764501at2"/>
<keyword evidence="3 9" id="KW-0285">Flavoprotein</keyword>
<dbReference type="EMBL" id="CP003282">
    <property type="protein sequence ID" value="AFG36548.1"/>
    <property type="molecule type" value="Genomic_DNA"/>
</dbReference>
<evidence type="ECO:0000256" key="10">
    <source>
        <dbReference type="SAM" id="MobiDB-lite"/>
    </source>
</evidence>
<keyword evidence="2 9" id="KW-0820">tRNA-binding</keyword>
<dbReference type="InterPro" id="IPR035587">
    <property type="entry name" value="DUS-like_FMN-bd"/>
</dbReference>
<comment type="catalytic activity">
    <reaction evidence="9">
        <text>5,6-dihydrouridine(20) in tRNA + NADP(+) = uridine(20) in tRNA + NADPH + H(+)</text>
        <dbReference type="Rhea" id="RHEA:53336"/>
        <dbReference type="Rhea" id="RHEA-COMP:13533"/>
        <dbReference type="Rhea" id="RHEA-COMP:13534"/>
        <dbReference type="ChEBI" id="CHEBI:15378"/>
        <dbReference type="ChEBI" id="CHEBI:57783"/>
        <dbReference type="ChEBI" id="CHEBI:58349"/>
        <dbReference type="ChEBI" id="CHEBI:65315"/>
        <dbReference type="ChEBI" id="CHEBI:74443"/>
        <dbReference type="EC" id="1.3.1.91"/>
    </reaction>
</comment>
<dbReference type="InterPro" id="IPR018517">
    <property type="entry name" value="tRNA_hU_synthase_CS"/>
</dbReference>
<evidence type="ECO:0000256" key="9">
    <source>
        <dbReference type="HAMAP-Rule" id="MF_02041"/>
    </source>
</evidence>
<feature type="active site" description="Proton donor" evidence="9">
    <location>
        <position position="138"/>
    </location>
</feature>
<keyword evidence="7 9" id="KW-0694">RNA-binding</keyword>
<dbReference type="GO" id="GO:0000049">
    <property type="term" value="F:tRNA binding"/>
    <property type="evidence" value="ECO:0007669"/>
    <property type="project" value="UniProtKB-UniRule"/>
</dbReference>
<evidence type="ECO:0000256" key="5">
    <source>
        <dbReference type="ARBA" id="ARBA00022694"/>
    </source>
</evidence>
<feature type="site" description="Interacts with tRNA; defines subfamily-specific binding signature" evidence="9">
    <location>
        <position position="364"/>
    </location>
</feature>
<dbReference type="Proteomes" id="UP000007383">
    <property type="component" value="Chromosome"/>
</dbReference>
<dbReference type="HAMAP" id="MF_02041">
    <property type="entry name" value="DusA_subfam"/>
    <property type="match status" value="1"/>
</dbReference>
<feature type="binding site" evidence="9">
    <location>
        <position position="177"/>
    </location>
    <ligand>
        <name>FMN</name>
        <dbReference type="ChEBI" id="CHEBI:58210"/>
    </ligand>
</feature>
<dbReference type="PANTHER" id="PTHR42907">
    <property type="entry name" value="FMN-LINKED OXIDOREDUCTASES SUPERFAMILY PROTEIN"/>
    <property type="match status" value="1"/>
</dbReference>
<feature type="site" description="Interacts with tRNA" evidence="9">
    <location>
        <position position="135"/>
    </location>
</feature>
<comment type="caution">
    <text evidence="9">Lacks conserved residue(s) required for the propagation of feature annotation.</text>
</comment>
<feature type="binding site" evidence="9">
    <location>
        <position position="108"/>
    </location>
    <ligand>
        <name>FMN</name>
        <dbReference type="ChEBI" id="CHEBI:58210"/>
    </ligand>
</feature>
<keyword evidence="6 9" id="KW-0521">NADP</keyword>
<comment type="catalytic activity">
    <reaction evidence="9">
        <text>5,6-dihydrouridine(20a) in tRNA + NAD(+) = uridine(20a) in tRNA + NADH + H(+)</text>
        <dbReference type="Rhea" id="RHEA:53348"/>
        <dbReference type="Rhea" id="RHEA-COMP:13535"/>
        <dbReference type="Rhea" id="RHEA-COMP:13536"/>
        <dbReference type="ChEBI" id="CHEBI:15378"/>
        <dbReference type="ChEBI" id="CHEBI:57540"/>
        <dbReference type="ChEBI" id="CHEBI:57945"/>
        <dbReference type="ChEBI" id="CHEBI:65315"/>
        <dbReference type="ChEBI" id="CHEBI:74443"/>
    </reaction>
</comment>
<dbReference type="Pfam" id="PF01207">
    <property type="entry name" value="Dus"/>
    <property type="match status" value="1"/>
</dbReference>
<dbReference type="PROSITE" id="PS01136">
    <property type="entry name" value="UPF0034"/>
    <property type="match status" value="1"/>
</dbReference>
<dbReference type="KEGG" id="sfc:Spiaf_0445"/>
<evidence type="ECO:0000313" key="12">
    <source>
        <dbReference type="EMBL" id="AFG36548.1"/>
    </source>
</evidence>
<evidence type="ECO:0000256" key="1">
    <source>
        <dbReference type="ARBA" id="ARBA00001917"/>
    </source>
</evidence>
<sequence length="394" mass="42430">MHTADAAPAADGAAPADGSAAAPGSGYGREAVLPGSRRLPERPGFTSPYPVSVAPMMDRTDKFFRWFLRQITPNTLLYSEMVSTGAIVHGDRERHLGFFPEEKPLALQLGGSDPAEVGEAVRIAEDWDYDEVNLNVGCPSDRVQHRGIGACLMADPPRVAQLVEVMRANTRKPVTVKHRIGIDGRESFEELCEFVDVVARAGVERLTVHARIAILEGLSPKDNRNVPPLRYEDVYRLKCEFPELEIEINGHIGSVADIRGHLQQVDAVMLGRAAYDNPYLFADIEREIFGGAAGAAAAGAAGGAMDAAGASGAGAGAGAVWQAPSRAEVIARTIEFLETRWRDDFPRAPLGHLMGLYHGMPGARRWRGTISTELAAGTAPAEVLRRAQEVLPKI</sequence>
<dbReference type="SUPFAM" id="SSF51395">
    <property type="entry name" value="FMN-linked oxidoreductases"/>
    <property type="match status" value="1"/>
</dbReference>
<dbReference type="CDD" id="cd02801">
    <property type="entry name" value="DUS_like_FMN"/>
    <property type="match status" value="1"/>
</dbReference>
<dbReference type="eggNOG" id="COG0042">
    <property type="taxonomic scope" value="Bacteria"/>
</dbReference>
<dbReference type="NCBIfam" id="NF008774">
    <property type="entry name" value="PRK11815.1"/>
    <property type="match status" value="1"/>
</dbReference>
<comment type="cofactor">
    <cofactor evidence="1 9">
        <name>FMN</name>
        <dbReference type="ChEBI" id="CHEBI:58210"/>
    </cofactor>
</comment>
<dbReference type="AlphaFoldDB" id="H9UGA5"/>
<dbReference type="GO" id="GO:0010181">
    <property type="term" value="F:FMN binding"/>
    <property type="evidence" value="ECO:0007669"/>
    <property type="project" value="UniProtKB-UniRule"/>
</dbReference>
<feature type="binding site" evidence="9">
    <location>
        <begin position="271"/>
        <end position="272"/>
    </location>
    <ligand>
        <name>FMN</name>
        <dbReference type="ChEBI" id="CHEBI:58210"/>
    </ligand>
</feature>
<feature type="site" description="Interacts with tRNA; defines subfamily-specific binding signature" evidence="9">
    <location>
        <position position="221"/>
    </location>
</feature>
<feature type="site" description="Interacts with tRNA" evidence="9">
    <location>
        <position position="224"/>
    </location>
</feature>
<dbReference type="PATRIC" id="fig|889378.3.peg.453"/>
<comment type="catalytic activity">
    <reaction evidence="9">
        <text>5,6-dihydrouridine(20) in tRNA + NAD(+) = uridine(20) in tRNA + NADH + H(+)</text>
        <dbReference type="Rhea" id="RHEA:53340"/>
        <dbReference type="Rhea" id="RHEA-COMP:13533"/>
        <dbReference type="Rhea" id="RHEA-COMP:13534"/>
        <dbReference type="ChEBI" id="CHEBI:15378"/>
        <dbReference type="ChEBI" id="CHEBI:57540"/>
        <dbReference type="ChEBI" id="CHEBI:57945"/>
        <dbReference type="ChEBI" id="CHEBI:65315"/>
        <dbReference type="ChEBI" id="CHEBI:74443"/>
        <dbReference type="EC" id="1.3.1.91"/>
    </reaction>
</comment>
<dbReference type="InterPro" id="IPR004653">
    <property type="entry name" value="DusA"/>
</dbReference>
<dbReference type="STRING" id="889378.Spiaf_0445"/>
<evidence type="ECO:0000259" key="11">
    <source>
        <dbReference type="Pfam" id="PF01207"/>
    </source>
</evidence>
<dbReference type="GO" id="GO:0102266">
    <property type="term" value="F:tRNA-dihydrouridine20a synthase activity"/>
    <property type="evidence" value="ECO:0007669"/>
    <property type="project" value="RHEA"/>
</dbReference>
<evidence type="ECO:0000256" key="2">
    <source>
        <dbReference type="ARBA" id="ARBA00022555"/>
    </source>
</evidence>
<evidence type="ECO:0000256" key="3">
    <source>
        <dbReference type="ARBA" id="ARBA00022630"/>
    </source>
</evidence>
<keyword evidence="8 9" id="KW-0560">Oxidoreductase</keyword>